<accession>A0A7W4YJA2</accession>
<keyword evidence="1" id="KW-1133">Transmembrane helix</keyword>
<evidence type="ECO:0000313" key="3">
    <source>
        <dbReference type="Proteomes" id="UP000538196"/>
    </source>
</evidence>
<dbReference type="Proteomes" id="UP000538196">
    <property type="component" value="Unassembled WGS sequence"/>
</dbReference>
<comment type="caution">
    <text evidence="2">The sequence shown here is derived from an EMBL/GenBank/DDBJ whole genome shotgun (WGS) entry which is preliminary data.</text>
</comment>
<keyword evidence="1" id="KW-0472">Membrane</keyword>
<protein>
    <submittedName>
        <fullName evidence="2">Uncharacterized protein</fullName>
    </submittedName>
</protein>
<name>A0A7W4YJA2_LEIAQ</name>
<dbReference type="RefSeq" id="WP_183428459.1">
    <property type="nucleotide sequence ID" value="NZ_JACHVP010000002.1"/>
</dbReference>
<reference evidence="2 3" key="1">
    <citation type="submission" date="2020-08" db="EMBL/GenBank/DDBJ databases">
        <title>Sequencing the genomes of 1000 actinobacteria strains.</title>
        <authorList>
            <person name="Klenk H.-P."/>
        </authorList>
    </citation>
    <scope>NUCLEOTIDE SEQUENCE [LARGE SCALE GENOMIC DNA]</scope>
    <source>
        <strain evidence="2 3">DSM 20146</strain>
    </source>
</reference>
<organism evidence="2 3">
    <name type="scientific">Leifsonia aquatica</name>
    <name type="common">Corynebacterium aquaticum</name>
    <dbReference type="NCBI Taxonomy" id="144185"/>
    <lineage>
        <taxon>Bacteria</taxon>
        <taxon>Bacillati</taxon>
        <taxon>Actinomycetota</taxon>
        <taxon>Actinomycetes</taxon>
        <taxon>Micrococcales</taxon>
        <taxon>Microbacteriaceae</taxon>
        <taxon>Leifsonia</taxon>
    </lineage>
</organism>
<dbReference type="EMBL" id="JACHVP010000002">
    <property type="protein sequence ID" value="MBB2967267.1"/>
    <property type="molecule type" value="Genomic_DNA"/>
</dbReference>
<evidence type="ECO:0000256" key="1">
    <source>
        <dbReference type="SAM" id="Phobius"/>
    </source>
</evidence>
<keyword evidence="3" id="KW-1185">Reference proteome</keyword>
<sequence length="367" mass="37941">MISAGAAAAHAVTHPKTTRNLLIVAAVIVLVVPVALVAVPVSLVLAMGANGFGGGGGVCGGSVPSVEAGQNVDGYGPDQLRIAATIITVGQQMSVPQHGQTLALMVAIGESGLRNLDHGDAVDNTTIGVFQQGAGYGTPAERMNPATAAAAFYTRMLHVPDWQTLAPTLVAHTVQINADPNHYAPFWTAAEQVLAALTGASAGACQVPADARAAAAVLVGAIQAKKLNFLEPRYQQQIFNMADGTATPDCTIDAHVLQLIVVAVQAFQQVGVSDLNRRCTGTTPGAGTASAHWKGKAVDFYAINRQSLTGADPLSVQLIHALDPYAPHGSSVGQSDCRSRAHMTLGVLTNFTSDFPDTCNHQHIQVP</sequence>
<proteinExistence type="predicted"/>
<feature type="transmembrane region" description="Helical" evidence="1">
    <location>
        <begin position="21"/>
        <end position="45"/>
    </location>
</feature>
<evidence type="ECO:0000313" key="2">
    <source>
        <dbReference type="EMBL" id="MBB2967267.1"/>
    </source>
</evidence>
<dbReference type="AlphaFoldDB" id="A0A7W4YJA2"/>
<gene>
    <name evidence="2" type="ORF">FHX33_002030</name>
</gene>
<keyword evidence="1" id="KW-0812">Transmembrane</keyword>